<feature type="domain" description="AB hydrolase-1" evidence="2">
    <location>
        <begin position="54"/>
        <end position="311"/>
    </location>
</feature>
<dbReference type="Proteomes" id="UP000265742">
    <property type="component" value="Unassembled WGS sequence"/>
</dbReference>
<protein>
    <submittedName>
        <fullName evidence="3">Alpha/beta hydrolase</fullName>
    </submittedName>
</protein>
<dbReference type="InterPro" id="IPR050471">
    <property type="entry name" value="AB_hydrolase"/>
</dbReference>
<dbReference type="SUPFAM" id="SSF53474">
    <property type="entry name" value="alpha/beta-Hydrolases"/>
    <property type="match status" value="1"/>
</dbReference>
<proteinExistence type="predicted"/>
<organism evidence="3 4">
    <name type="scientific">Amnibacterium setariae</name>
    <dbReference type="NCBI Taxonomy" id="2306585"/>
    <lineage>
        <taxon>Bacteria</taxon>
        <taxon>Bacillati</taxon>
        <taxon>Actinomycetota</taxon>
        <taxon>Actinomycetes</taxon>
        <taxon>Micrococcales</taxon>
        <taxon>Microbacteriaceae</taxon>
        <taxon>Amnibacterium</taxon>
    </lineage>
</organism>
<feature type="region of interest" description="Disordered" evidence="1">
    <location>
        <begin position="1"/>
        <end position="26"/>
    </location>
</feature>
<feature type="compositionally biased region" description="Basic and acidic residues" evidence="1">
    <location>
        <begin position="9"/>
        <end position="26"/>
    </location>
</feature>
<dbReference type="Pfam" id="PF00561">
    <property type="entry name" value="Abhydrolase_1"/>
    <property type="match status" value="1"/>
</dbReference>
<reference evidence="4" key="1">
    <citation type="submission" date="2018-09" db="EMBL/GenBank/DDBJ databases">
        <authorList>
            <person name="Kim I."/>
        </authorList>
    </citation>
    <scope>NUCLEOTIDE SEQUENCE [LARGE SCALE GENOMIC DNA]</scope>
    <source>
        <strain evidence="4">DD4a</strain>
    </source>
</reference>
<keyword evidence="4" id="KW-1185">Reference proteome</keyword>
<evidence type="ECO:0000313" key="4">
    <source>
        <dbReference type="Proteomes" id="UP000265742"/>
    </source>
</evidence>
<accession>A0A3A1U1N4</accession>
<gene>
    <name evidence="3" type="ORF">D1781_02055</name>
</gene>
<dbReference type="AlphaFoldDB" id="A0A3A1U1N4"/>
<dbReference type="PANTHER" id="PTHR43433">
    <property type="entry name" value="HYDROLASE, ALPHA/BETA FOLD FAMILY PROTEIN"/>
    <property type="match status" value="1"/>
</dbReference>
<name>A0A3A1U1N4_9MICO</name>
<sequence>MCGHRHPREAHTERVREDQGPWRKEPGMADRLVTLRDGRRLGLTAFGDPAMERVVVLCHPAPGAGGFDPDPPVTSHWGVHVISVDRPGYGSSTPLDEEVRPGIGTWADDLAAYVTLVIEQARETGRTPLDKIGVVGWDAGGRVALAMAARHPGLVDRVAVVATPAPDSAVPWVPEEQRTVIEELLRLPVPEAKRRLRELLSGRLPGGRPGVELLASGEADLALLDAPGLRGRLERMLQHAYDQGTVGEADDLLSSARDDWGFDLDDVKAPTLLVYGAKDRVVPSAHGRWYRRHLHGASTHLTVVPRAGHLVIAPAWQRVLQHVDPQHGTRSDV</sequence>
<dbReference type="InterPro" id="IPR029058">
    <property type="entry name" value="AB_hydrolase_fold"/>
</dbReference>
<dbReference type="Gene3D" id="3.40.50.1820">
    <property type="entry name" value="alpha/beta hydrolase"/>
    <property type="match status" value="1"/>
</dbReference>
<dbReference type="InterPro" id="IPR000073">
    <property type="entry name" value="AB_hydrolase_1"/>
</dbReference>
<evidence type="ECO:0000259" key="2">
    <source>
        <dbReference type="Pfam" id="PF00561"/>
    </source>
</evidence>
<dbReference type="GO" id="GO:0016787">
    <property type="term" value="F:hydrolase activity"/>
    <property type="evidence" value="ECO:0007669"/>
    <property type="project" value="UniProtKB-KW"/>
</dbReference>
<keyword evidence="3" id="KW-0378">Hydrolase</keyword>
<dbReference type="EMBL" id="QXTG01000001">
    <property type="protein sequence ID" value="RIX30250.1"/>
    <property type="molecule type" value="Genomic_DNA"/>
</dbReference>
<evidence type="ECO:0000313" key="3">
    <source>
        <dbReference type="EMBL" id="RIX30250.1"/>
    </source>
</evidence>
<comment type="caution">
    <text evidence="3">The sequence shown here is derived from an EMBL/GenBank/DDBJ whole genome shotgun (WGS) entry which is preliminary data.</text>
</comment>
<evidence type="ECO:0000256" key="1">
    <source>
        <dbReference type="SAM" id="MobiDB-lite"/>
    </source>
</evidence>
<dbReference type="PANTHER" id="PTHR43433:SF5">
    <property type="entry name" value="AB HYDROLASE-1 DOMAIN-CONTAINING PROTEIN"/>
    <property type="match status" value="1"/>
</dbReference>